<keyword evidence="7 15" id="KW-0406">Ion transport</keyword>
<dbReference type="InterPro" id="IPR018000">
    <property type="entry name" value="Neurotransmitter_ion_chnl_CS"/>
</dbReference>
<evidence type="ECO:0000256" key="8">
    <source>
        <dbReference type="ARBA" id="ARBA00023136"/>
    </source>
</evidence>
<feature type="transmembrane region" description="Helical" evidence="15">
    <location>
        <begin position="196"/>
        <end position="220"/>
    </location>
</feature>
<dbReference type="GO" id="GO:0045211">
    <property type="term" value="C:postsynaptic membrane"/>
    <property type="evidence" value="ECO:0007669"/>
    <property type="project" value="InterPro"/>
</dbReference>
<evidence type="ECO:0000256" key="1">
    <source>
        <dbReference type="ARBA" id="ARBA00009237"/>
    </source>
</evidence>
<evidence type="ECO:0000256" key="14">
    <source>
        <dbReference type="ARBA" id="ARBA00034099"/>
    </source>
</evidence>
<reference evidence="18" key="1">
    <citation type="submission" date="2021-10" db="EMBL/GenBank/DDBJ databases">
        <title>Tropical sea cucumber genome reveals ecological adaptation and Cuvierian tubules defense mechanism.</title>
        <authorList>
            <person name="Chen T."/>
        </authorList>
    </citation>
    <scope>NUCLEOTIDE SEQUENCE</scope>
    <source>
        <strain evidence="18">Nanhai2018</strain>
        <tissue evidence="18">Muscle</tissue>
    </source>
</reference>
<feature type="transmembrane region" description="Helical" evidence="15">
    <location>
        <begin position="260"/>
        <end position="282"/>
    </location>
</feature>
<gene>
    <name evidence="18" type="ORF">HOLleu_28219</name>
</gene>
<evidence type="ECO:0000256" key="5">
    <source>
        <dbReference type="ARBA" id="ARBA00022989"/>
    </source>
</evidence>
<comment type="similarity">
    <text evidence="1">Belongs to the ligand-gated ion channel (TC 1.A.9) family. Acetylcholine receptor (TC 1.A.9.1) subfamily.</text>
</comment>
<evidence type="ECO:0000313" key="18">
    <source>
        <dbReference type="EMBL" id="KAJ8028957.1"/>
    </source>
</evidence>
<protein>
    <submittedName>
        <fullName evidence="18">Neuronal acetylcholine receptor subunit alpha-7</fullName>
    </submittedName>
</protein>
<keyword evidence="10 18" id="KW-0675">Receptor</keyword>
<name>A0A9Q1BLN6_HOLLE</name>
<dbReference type="InterPro" id="IPR006029">
    <property type="entry name" value="Neurotrans-gated_channel_TM"/>
</dbReference>
<dbReference type="EMBL" id="JAIZAY010000014">
    <property type="protein sequence ID" value="KAJ8028957.1"/>
    <property type="molecule type" value="Genomic_DNA"/>
</dbReference>
<dbReference type="PANTHER" id="PTHR18945">
    <property type="entry name" value="NEUROTRANSMITTER GATED ION CHANNEL"/>
    <property type="match status" value="1"/>
</dbReference>
<dbReference type="InterPro" id="IPR038050">
    <property type="entry name" value="Neuro_actylchol_rec"/>
</dbReference>
<keyword evidence="5 15" id="KW-1133">Transmembrane helix</keyword>
<keyword evidence="13 15" id="KW-0407">Ion channel</keyword>
<keyword evidence="3" id="KW-1003">Cell membrane</keyword>
<dbReference type="CDD" id="cd19051">
    <property type="entry name" value="LGIC_TM_cation"/>
    <property type="match status" value="1"/>
</dbReference>
<evidence type="ECO:0000256" key="13">
    <source>
        <dbReference type="ARBA" id="ARBA00023303"/>
    </source>
</evidence>
<evidence type="ECO:0000256" key="7">
    <source>
        <dbReference type="ARBA" id="ARBA00023065"/>
    </source>
</evidence>
<feature type="transmembrane region" description="Helical" evidence="15">
    <location>
        <begin position="227"/>
        <end position="248"/>
    </location>
</feature>
<dbReference type="PRINTS" id="PR00254">
    <property type="entry name" value="NICOTINICR"/>
</dbReference>
<dbReference type="Gene3D" id="2.70.170.10">
    <property type="entry name" value="Neurotransmitter-gated ion-channel ligand-binding domain"/>
    <property type="match status" value="1"/>
</dbReference>
<dbReference type="SUPFAM" id="SSF90112">
    <property type="entry name" value="Neurotransmitter-gated ion-channel transmembrane pore"/>
    <property type="match status" value="1"/>
</dbReference>
<organism evidence="18 19">
    <name type="scientific">Holothuria leucospilota</name>
    <name type="common">Black long sea cucumber</name>
    <name type="synonym">Mertensiothuria leucospilota</name>
    <dbReference type="NCBI Taxonomy" id="206669"/>
    <lineage>
        <taxon>Eukaryota</taxon>
        <taxon>Metazoa</taxon>
        <taxon>Echinodermata</taxon>
        <taxon>Eleutherozoa</taxon>
        <taxon>Echinozoa</taxon>
        <taxon>Holothuroidea</taxon>
        <taxon>Aspidochirotacea</taxon>
        <taxon>Aspidochirotida</taxon>
        <taxon>Holothuriidae</taxon>
        <taxon>Holothuria</taxon>
    </lineage>
</organism>
<evidence type="ECO:0000256" key="6">
    <source>
        <dbReference type="ARBA" id="ARBA00023018"/>
    </source>
</evidence>
<dbReference type="SUPFAM" id="SSF63712">
    <property type="entry name" value="Nicotinic receptor ligand binding domain-like"/>
    <property type="match status" value="1"/>
</dbReference>
<feature type="transmembrane region" description="Helical" evidence="15">
    <location>
        <begin position="435"/>
        <end position="455"/>
    </location>
</feature>
<feature type="domain" description="Neurotransmitter-gated ion-channel ligand-binding" evidence="16">
    <location>
        <begin position="9"/>
        <end position="194"/>
    </location>
</feature>
<evidence type="ECO:0000256" key="4">
    <source>
        <dbReference type="ARBA" id="ARBA00022692"/>
    </source>
</evidence>
<dbReference type="InterPro" id="IPR006202">
    <property type="entry name" value="Neur_chan_lig-bd"/>
</dbReference>
<dbReference type="Pfam" id="PF02932">
    <property type="entry name" value="Neur_chan_memb"/>
    <property type="match status" value="1"/>
</dbReference>
<evidence type="ECO:0000256" key="2">
    <source>
        <dbReference type="ARBA" id="ARBA00022448"/>
    </source>
</evidence>
<keyword evidence="12" id="KW-1071">Ligand-gated ion channel</keyword>
<evidence type="ECO:0000256" key="3">
    <source>
        <dbReference type="ARBA" id="ARBA00022475"/>
    </source>
</evidence>
<evidence type="ECO:0000256" key="15">
    <source>
        <dbReference type="RuleBase" id="RU000687"/>
    </source>
</evidence>
<dbReference type="InterPro" id="IPR006201">
    <property type="entry name" value="Neur_channel"/>
</dbReference>
<dbReference type="InterPro" id="IPR036734">
    <property type="entry name" value="Neur_chan_lig-bd_sf"/>
</dbReference>
<dbReference type="Gene3D" id="1.20.58.390">
    <property type="entry name" value="Neurotransmitter-gated ion-channel transmembrane domain"/>
    <property type="match status" value="2"/>
</dbReference>
<dbReference type="GO" id="GO:0004888">
    <property type="term" value="F:transmembrane signaling receptor activity"/>
    <property type="evidence" value="ECO:0007669"/>
    <property type="project" value="InterPro"/>
</dbReference>
<dbReference type="PROSITE" id="PS00236">
    <property type="entry name" value="NEUROTR_ION_CHANNEL"/>
    <property type="match status" value="1"/>
</dbReference>
<sequence>MVLPSNSYQGDEPLEVQIGIILQQIINVDEKNQVITLNVWLDLAWNDLSLVWDPEEYGGLTEIHLNPKKVWKPDVLLYTSADERFDATYHTNIIVQHDGQAKWLPPGLVRSTCKIDVTYFPFDTQMCHLKYGVWTYHGYLVDLVLKENHSDRSTFMTNGEWVLEDLTANRSVTVYSCCPEPYPDVKFYIAIKRRSMYYTVNILIPCVLLSVLSLLSFILPAETGEKLSFCVTILLSVIVFMLVLAEILPSTSLSNPLLGKYFTCVLIMVSISVIMTITTINLNSRTPNTHKMHKWVRKILLEWLPVLLWMKQPGRVYKPLCGGAERDKIAGQSQRGIELLESAPSYRDRRGNGAATQSNYFNDVNLIGIKYANYATDENEPMMGDSRSAPKERRNRELCLILEELRAMNGRYERQEQEEQEVYNWKFASMVVDRLSLVIISLLTAIVTFKILSSAPTAAEENEPQ</sequence>
<keyword evidence="19" id="KW-1185">Reference proteome</keyword>
<evidence type="ECO:0000256" key="9">
    <source>
        <dbReference type="ARBA" id="ARBA00023157"/>
    </source>
</evidence>
<dbReference type="InterPro" id="IPR002394">
    <property type="entry name" value="Nicotinic_acetylcholine_rcpt"/>
</dbReference>
<dbReference type="OrthoDB" id="5975154at2759"/>
<accession>A0A9Q1BLN6</accession>
<keyword evidence="8 15" id="KW-0472">Membrane</keyword>
<dbReference type="GO" id="GO:0022848">
    <property type="term" value="F:acetylcholine-gated monoatomic cation-selective channel activity"/>
    <property type="evidence" value="ECO:0007669"/>
    <property type="project" value="InterPro"/>
</dbReference>
<comment type="subcellular location">
    <subcellularLocation>
        <location evidence="14">Synaptic cell membrane</location>
        <topology evidence="14">Multi-pass membrane protein</topology>
    </subcellularLocation>
</comment>
<keyword evidence="6" id="KW-0770">Synapse</keyword>
<evidence type="ECO:0000256" key="10">
    <source>
        <dbReference type="ARBA" id="ARBA00023170"/>
    </source>
</evidence>
<dbReference type="InterPro" id="IPR036719">
    <property type="entry name" value="Neuro-gated_channel_TM_sf"/>
</dbReference>
<keyword evidence="11" id="KW-0325">Glycoprotein</keyword>
<evidence type="ECO:0000259" key="16">
    <source>
        <dbReference type="Pfam" id="PF02931"/>
    </source>
</evidence>
<keyword evidence="4 15" id="KW-0812">Transmembrane</keyword>
<proteinExistence type="inferred from homology"/>
<dbReference type="CDD" id="cd18997">
    <property type="entry name" value="LGIC_ECD_nAChR"/>
    <property type="match status" value="1"/>
</dbReference>
<evidence type="ECO:0000313" key="19">
    <source>
        <dbReference type="Proteomes" id="UP001152320"/>
    </source>
</evidence>
<dbReference type="AlphaFoldDB" id="A0A9Q1BLN6"/>
<evidence type="ECO:0000256" key="12">
    <source>
        <dbReference type="ARBA" id="ARBA00023286"/>
    </source>
</evidence>
<dbReference type="Pfam" id="PF02931">
    <property type="entry name" value="Neur_chan_LBD"/>
    <property type="match status" value="1"/>
</dbReference>
<dbReference type="NCBIfam" id="TIGR00860">
    <property type="entry name" value="LIC"/>
    <property type="match status" value="1"/>
</dbReference>
<dbReference type="PRINTS" id="PR00252">
    <property type="entry name" value="NRIONCHANNEL"/>
</dbReference>
<keyword evidence="9" id="KW-1015">Disulfide bond</keyword>
<evidence type="ECO:0000259" key="17">
    <source>
        <dbReference type="Pfam" id="PF02932"/>
    </source>
</evidence>
<dbReference type="Proteomes" id="UP001152320">
    <property type="component" value="Chromosome 14"/>
</dbReference>
<comment type="caution">
    <text evidence="18">The sequence shown here is derived from an EMBL/GenBank/DDBJ whole genome shotgun (WGS) entry which is preliminary data.</text>
</comment>
<dbReference type="FunFam" id="2.70.170.10:FF:000016">
    <property type="entry name" value="Nicotinic acetylcholine receptor subunit"/>
    <property type="match status" value="1"/>
</dbReference>
<dbReference type="FunFam" id="1.20.58.390:FF:000043">
    <property type="entry name" value="AcetylCholine Receptor"/>
    <property type="match status" value="1"/>
</dbReference>
<feature type="domain" description="Neurotransmitter-gated ion-channel transmembrane" evidence="17">
    <location>
        <begin position="202"/>
        <end position="451"/>
    </location>
</feature>
<keyword evidence="2 15" id="KW-0813">Transport</keyword>
<evidence type="ECO:0000256" key="11">
    <source>
        <dbReference type="ARBA" id="ARBA00023180"/>
    </source>
</evidence>